<reference evidence="3" key="1">
    <citation type="journal article" date="2019" name="Int. J. Syst. Evol. Microbiol.">
        <title>The Global Catalogue of Microorganisms (GCM) 10K type strain sequencing project: providing services to taxonomists for standard genome sequencing and annotation.</title>
        <authorList>
            <consortium name="The Broad Institute Genomics Platform"/>
            <consortium name="The Broad Institute Genome Sequencing Center for Infectious Disease"/>
            <person name="Wu L."/>
            <person name="Ma J."/>
        </authorList>
    </citation>
    <scope>NUCLEOTIDE SEQUENCE [LARGE SCALE GENOMIC DNA]</scope>
    <source>
        <strain evidence="3">CGMCC 1.6784</strain>
    </source>
</reference>
<protein>
    <recommendedName>
        <fullName evidence="4">GtrA-like protein domain-containing protein</fullName>
    </recommendedName>
</protein>
<evidence type="ECO:0008006" key="4">
    <source>
        <dbReference type="Google" id="ProtNLM"/>
    </source>
</evidence>
<keyword evidence="1" id="KW-0472">Membrane</keyword>
<evidence type="ECO:0000313" key="2">
    <source>
        <dbReference type="EMBL" id="GGN40472.1"/>
    </source>
</evidence>
<name>A0ABQ2J5P7_9SPHN</name>
<evidence type="ECO:0000256" key="1">
    <source>
        <dbReference type="SAM" id="Phobius"/>
    </source>
</evidence>
<feature type="transmembrane region" description="Helical" evidence="1">
    <location>
        <begin position="103"/>
        <end position="122"/>
    </location>
</feature>
<feature type="transmembrane region" description="Helical" evidence="1">
    <location>
        <begin position="12"/>
        <end position="33"/>
    </location>
</feature>
<feature type="transmembrane region" description="Helical" evidence="1">
    <location>
        <begin position="73"/>
        <end position="91"/>
    </location>
</feature>
<dbReference type="RefSeq" id="WP_188817238.1">
    <property type="nucleotide sequence ID" value="NZ_BMLK01000001.1"/>
</dbReference>
<keyword evidence="1" id="KW-1133">Transmembrane helix</keyword>
<sequence length="145" mass="16191">MKRQQPPSVRLFGYLVLAATILTVGLLLAYYGQLRAQAVNNGQSAAGPLLAMMRVTGYNLCFWVAIARRASNIARWFLLGLTALGLVNQMLDYERYLALGMPYIVTTVIASMAQVAAVAVLFREDADHWLRHRGRTESDEAEIFR</sequence>
<dbReference type="Proteomes" id="UP000605099">
    <property type="component" value="Unassembled WGS sequence"/>
</dbReference>
<organism evidence="2 3">
    <name type="scientific">Novosphingobium indicum</name>
    <dbReference type="NCBI Taxonomy" id="462949"/>
    <lineage>
        <taxon>Bacteria</taxon>
        <taxon>Pseudomonadati</taxon>
        <taxon>Pseudomonadota</taxon>
        <taxon>Alphaproteobacteria</taxon>
        <taxon>Sphingomonadales</taxon>
        <taxon>Sphingomonadaceae</taxon>
        <taxon>Novosphingobium</taxon>
    </lineage>
</organism>
<dbReference type="EMBL" id="BMLK01000001">
    <property type="protein sequence ID" value="GGN40472.1"/>
    <property type="molecule type" value="Genomic_DNA"/>
</dbReference>
<feature type="transmembrane region" description="Helical" evidence="1">
    <location>
        <begin position="45"/>
        <end position="66"/>
    </location>
</feature>
<comment type="caution">
    <text evidence="2">The sequence shown here is derived from an EMBL/GenBank/DDBJ whole genome shotgun (WGS) entry which is preliminary data.</text>
</comment>
<evidence type="ECO:0000313" key="3">
    <source>
        <dbReference type="Proteomes" id="UP000605099"/>
    </source>
</evidence>
<gene>
    <name evidence="2" type="ORF">GCM10011349_01420</name>
</gene>
<keyword evidence="1" id="KW-0812">Transmembrane</keyword>
<keyword evidence="3" id="KW-1185">Reference proteome</keyword>
<accession>A0ABQ2J5P7</accession>
<proteinExistence type="predicted"/>